<protein>
    <submittedName>
        <fullName evidence="2">Uncharacterized protein</fullName>
    </submittedName>
</protein>
<name>A0AAD7SBD3_9TELE</name>
<sequence length="137" mass="14642">MLRHCRIPGFAAASPRRKMPKAAAEKEKPSSPGPGSDPQPGYPAASGLEAPPPQKVLRIFSINIITQGLPFCRRRGANVSWSIFATLGPGLRSIPAGTAVFSRLVPPAENVHSSRGNARWTPRALSPSPADHRHPNN</sequence>
<proteinExistence type="predicted"/>
<dbReference type="EMBL" id="JAINUG010000084">
    <property type="protein sequence ID" value="KAJ8399213.1"/>
    <property type="molecule type" value="Genomic_DNA"/>
</dbReference>
<dbReference type="Proteomes" id="UP001221898">
    <property type="component" value="Unassembled WGS sequence"/>
</dbReference>
<organism evidence="2 3">
    <name type="scientific">Aldrovandia affinis</name>
    <dbReference type="NCBI Taxonomy" id="143900"/>
    <lineage>
        <taxon>Eukaryota</taxon>
        <taxon>Metazoa</taxon>
        <taxon>Chordata</taxon>
        <taxon>Craniata</taxon>
        <taxon>Vertebrata</taxon>
        <taxon>Euteleostomi</taxon>
        <taxon>Actinopterygii</taxon>
        <taxon>Neopterygii</taxon>
        <taxon>Teleostei</taxon>
        <taxon>Notacanthiformes</taxon>
        <taxon>Halosauridae</taxon>
        <taxon>Aldrovandia</taxon>
    </lineage>
</organism>
<comment type="caution">
    <text evidence="2">The sequence shown here is derived from an EMBL/GenBank/DDBJ whole genome shotgun (WGS) entry which is preliminary data.</text>
</comment>
<feature type="region of interest" description="Disordered" evidence="1">
    <location>
        <begin position="110"/>
        <end position="137"/>
    </location>
</feature>
<reference evidence="2" key="1">
    <citation type="journal article" date="2023" name="Science">
        <title>Genome structures resolve the early diversification of teleost fishes.</title>
        <authorList>
            <person name="Parey E."/>
            <person name="Louis A."/>
            <person name="Montfort J."/>
            <person name="Bouchez O."/>
            <person name="Roques C."/>
            <person name="Iampietro C."/>
            <person name="Lluch J."/>
            <person name="Castinel A."/>
            <person name="Donnadieu C."/>
            <person name="Desvignes T."/>
            <person name="Floi Bucao C."/>
            <person name="Jouanno E."/>
            <person name="Wen M."/>
            <person name="Mejri S."/>
            <person name="Dirks R."/>
            <person name="Jansen H."/>
            <person name="Henkel C."/>
            <person name="Chen W.J."/>
            <person name="Zahm M."/>
            <person name="Cabau C."/>
            <person name="Klopp C."/>
            <person name="Thompson A.W."/>
            <person name="Robinson-Rechavi M."/>
            <person name="Braasch I."/>
            <person name="Lecointre G."/>
            <person name="Bobe J."/>
            <person name="Postlethwait J.H."/>
            <person name="Berthelot C."/>
            <person name="Roest Crollius H."/>
            <person name="Guiguen Y."/>
        </authorList>
    </citation>
    <scope>NUCLEOTIDE SEQUENCE</scope>
    <source>
        <strain evidence="2">NC1722</strain>
    </source>
</reference>
<feature type="region of interest" description="Disordered" evidence="1">
    <location>
        <begin position="1"/>
        <end position="50"/>
    </location>
</feature>
<accession>A0AAD7SBD3</accession>
<evidence type="ECO:0000256" key="1">
    <source>
        <dbReference type="SAM" id="MobiDB-lite"/>
    </source>
</evidence>
<evidence type="ECO:0000313" key="3">
    <source>
        <dbReference type="Proteomes" id="UP001221898"/>
    </source>
</evidence>
<dbReference type="AlphaFoldDB" id="A0AAD7SBD3"/>
<evidence type="ECO:0000313" key="2">
    <source>
        <dbReference type="EMBL" id="KAJ8399213.1"/>
    </source>
</evidence>
<gene>
    <name evidence="2" type="ORF">AAFF_G00412510</name>
</gene>
<feature type="compositionally biased region" description="Pro residues" evidence="1">
    <location>
        <begin position="31"/>
        <end position="41"/>
    </location>
</feature>
<keyword evidence="3" id="KW-1185">Reference proteome</keyword>